<name>A0A919R4V8_9ACTN</name>
<evidence type="ECO:0008006" key="3">
    <source>
        <dbReference type="Google" id="ProtNLM"/>
    </source>
</evidence>
<proteinExistence type="predicted"/>
<protein>
    <recommendedName>
        <fullName evidence="3">YbaB/EbfC family DNA-binding protein</fullName>
    </recommendedName>
</protein>
<dbReference type="Pfam" id="PF02575">
    <property type="entry name" value="YbaB_DNA_bd"/>
    <property type="match status" value="1"/>
</dbReference>
<dbReference type="InterPro" id="IPR036894">
    <property type="entry name" value="YbaB-like_sf"/>
</dbReference>
<keyword evidence="2" id="KW-1185">Reference proteome</keyword>
<gene>
    <name evidence="1" type="ORF">Sru01_33370</name>
</gene>
<dbReference type="SUPFAM" id="SSF82607">
    <property type="entry name" value="YbaB-like"/>
    <property type="match status" value="1"/>
</dbReference>
<dbReference type="GO" id="GO:0003677">
    <property type="term" value="F:DNA binding"/>
    <property type="evidence" value="ECO:0007669"/>
    <property type="project" value="InterPro"/>
</dbReference>
<evidence type="ECO:0000313" key="1">
    <source>
        <dbReference type="EMBL" id="GII78355.1"/>
    </source>
</evidence>
<dbReference type="RefSeq" id="WP_203985761.1">
    <property type="nucleotide sequence ID" value="NZ_BOOU01000047.1"/>
</dbReference>
<dbReference type="Gene3D" id="3.30.1310.10">
    <property type="entry name" value="Nucleoid-associated protein YbaB-like domain"/>
    <property type="match status" value="1"/>
</dbReference>
<dbReference type="Proteomes" id="UP000655287">
    <property type="component" value="Unassembled WGS sequence"/>
</dbReference>
<dbReference type="AlphaFoldDB" id="A0A919R4V8"/>
<dbReference type="EMBL" id="BOOU01000047">
    <property type="protein sequence ID" value="GII78355.1"/>
    <property type="molecule type" value="Genomic_DNA"/>
</dbReference>
<dbReference type="InterPro" id="IPR004401">
    <property type="entry name" value="YbaB/EbfC"/>
</dbReference>
<sequence length="140" mass="15529">MESPYDPAGLAGMEAYVEELRATFQRVQDEGPALHERAKNLQVTEKSADGLISATVGARGDLIRLDIDPRVYRRPDARHLADSVTETIHRAADQARRQVVEIFEPLIPREQMEAHLDGDLDRVMTQMATQLREGGAIPGA</sequence>
<reference evidence="1" key="1">
    <citation type="submission" date="2021-01" db="EMBL/GenBank/DDBJ databases">
        <title>Whole genome shotgun sequence of Sphaerisporangium rufum NBRC 109079.</title>
        <authorList>
            <person name="Komaki H."/>
            <person name="Tamura T."/>
        </authorList>
    </citation>
    <scope>NUCLEOTIDE SEQUENCE</scope>
    <source>
        <strain evidence="1">NBRC 109079</strain>
    </source>
</reference>
<accession>A0A919R4V8</accession>
<comment type="caution">
    <text evidence="1">The sequence shown here is derived from an EMBL/GenBank/DDBJ whole genome shotgun (WGS) entry which is preliminary data.</text>
</comment>
<organism evidence="1 2">
    <name type="scientific">Sphaerisporangium rufum</name>
    <dbReference type="NCBI Taxonomy" id="1381558"/>
    <lineage>
        <taxon>Bacteria</taxon>
        <taxon>Bacillati</taxon>
        <taxon>Actinomycetota</taxon>
        <taxon>Actinomycetes</taxon>
        <taxon>Streptosporangiales</taxon>
        <taxon>Streptosporangiaceae</taxon>
        <taxon>Sphaerisporangium</taxon>
    </lineage>
</organism>
<evidence type="ECO:0000313" key="2">
    <source>
        <dbReference type="Proteomes" id="UP000655287"/>
    </source>
</evidence>